<feature type="region of interest" description="Disordered" evidence="1">
    <location>
        <begin position="1"/>
        <end position="32"/>
    </location>
</feature>
<sequence length="185" mass="21074">MTFGLGELNEEFVNEQDDGDTDLEDSDCDKDEDDYVESMKEKLNLKLNDAITKFPEKESFRIFKEKITNIIVEEKTKSTNFLNFQVMKLELKNDLRMKTILDNIDRDKGNSEGIYKQGGEVEKGKGDNIGNGKSELGNKGEAEAKKTEGNDGGGDKQREVEKENAHDRGKEKSKKENKKEEKLTR</sequence>
<organism evidence="2 3">
    <name type="scientific">Lactuca sativa</name>
    <name type="common">Garden lettuce</name>
    <dbReference type="NCBI Taxonomy" id="4236"/>
    <lineage>
        <taxon>Eukaryota</taxon>
        <taxon>Viridiplantae</taxon>
        <taxon>Streptophyta</taxon>
        <taxon>Embryophyta</taxon>
        <taxon>Tracheophyta</taxon>
        <taxon>Spermatophyta</taxon>
        <taxon>Magnoliopsida</taxon>
        <taxon>eudicotyledons</taxon>
        <taxon>Gunneridae</taxon>
        <taxon>Pentapetalae</taxon>
        <taxon>asterids</taxon>
        <taxon>campanulids</taxon>
        <taxon>Asterales</taxon>
        <taxon>Asteraceae</taxon>
        <taxon>Cichorioideae</taxon>
        <taxon>Cichorieae</taxon>
        <taxon>Lactucinae</taxon>
        <taxon>Lactuca</taxon>
    </lineage>
</organism>
<keyword evidence="3" id="KW-1185">Reference proteome</keyword>
<evidence type="ECO:0000256" key="1">
    <source>
        <dbReference type="SAM" id="MobiDB-lite"/>
    </source>
</evidence>
<accession>A0A9R1UY38</accession>
<proteinExistence type="predicted"/>
<dbReference type="Proteomes" id="UP000235145">
    <property type="component" value="Unassembled WGS sequence"/>
</dbReference>
<protein>
    <submittedName>
        <fullName evidence="2">Uncharacterized protein</fullName>
    </submittedName>
</protein>
<name>A0A9R1UY38_LACSA</name>
<evidence type="ECO:0000313" key="2">
    <source>
        <dbReference type="EMBL" id="KAJ0196115.1"/>
    </source>
</evidence>
<feature type="compositionally biased region" description="Basic and acidic residues" evidence="1">
    <location>
        <begin position="136"/>
        <end position="185"/>
    </location>
</feature>
<comment type="caution">
    <text evidence="2">The sequence shown here is derived from an EMBL/GenBank/DDBJ whole genome shotgun (WGS) entry which is preliminary data.</text>
</comment>
<dbReference type="EMBL" id="NBSK02000007">
    <property type="protein sequence ID" value="KAJ0196115.1"/>
    <property type="molecule type" value="Genomic_DNA"/>
</dbReference>
<dbReference type="AlphaFoldDB" id="A0A9R1UY38"/>
<feature type="compositionally biased region" description="Acidic residues" evidence="1">
    <location>
        <begin position="8"/>
        <end position="32"/>
    </location>
</feature>
<reference evidence="2 3" key="1">
    <citation type="journal article" date="2017" name="Nat. Commun.">
        <title>Genome assembly with in vitro proximity ligation data and whole-genome triplication in lettuce.</title>
        <authorList>
            <person name="Reyes-Chin-Wo S."/>
            <person name="Wang Z."/>
            <person name="Yang X."/>
            <person name="Kozik A."/>
            <person name="Arikit S."/>
            <person name="Song C."/>
            <person name="Xia L."/>
            <person name="Froenicke L."/>
            <person name="Lavelle D.O."/>
            <person name="Truco M.J."/>
            <person name="Xia R."/>
            <person name="Zhu S."/>
            <person name="Xu C."/>
            <person name="Xu H."/>
            <person name="Xu X."/>
            <person name="Cox K."/>
            <person name="Korf I."/>
            <person name="Meyers B.C."/>
            <person name="Michelmore R.W."/>
        </authorList>
    </citation>
    <scope>NUCLEOTIDE SEQUENCE [LARGE SCALE GENOMIC DNA]</scope>
    <source>
        <strain evidence="3">cv. Salinas</strain>
        <tissue evidence="2">Seedlings</tissue>
    </source>
</reference>
<evidence type="ECO:0000313" key="3">
    <source>
        <dbReference type="Proteomes" id="UP000235145"/>
    </source>
</evidence>
<gene>
    <name evidence="2" type="ORF">LSAT_V11C700373780</name>
</gene>
<feature type="region of interest" description="Disordered" evidence="1">
    <location>
        <begin position="106"/>
        <end position="185"/>
    </location>
</feature>